<feature type="binding site" evidence="4">
    <location>
        <position position="259"/>
    </location>
    <ligand>
        <name>FAD</name>
        <dbReference type="ChEBI" id="CHEBI:57692"/>
    </ligand>
</feature>
<dbReference type="InterPro" id="IPR036134">
    <property type="entry name" value="Crypto/Photolyase_FAD-like_sf"/>
</dbReference>
<evidence type="ECO:0000313" key="9">
    <source>
        <dbReference type="Proteomes" id="UP000179616"/>
    </source>
</evidence>
<dbReference type="Pfam" id="PF03441">
    <property type="entry name" value="FAD_binding_7"/>
    <property type="match status" value="1"/>
</dbReference>
<evidence type="ECO:0000259" key="7">
    <source>
        <dbReference type="PROSITE" id="PS51645"/>
    </source>
</evidence>
<feature type="binding site" evidence="4">
    <location>
        <begin position="262"/>
        <end position="269"/>
    </location>
    <ligand>
        <name>FAD</name>
        <dbReference type="ChEBI" id="CHEBI:57692"/>
    </ligand>
</feature>
<dbReference type="Gene3D" id="3.40.50.620">
    <property type="entry name" value="HUPs"/>
    <property type="match status" value="1"/>
</dbReference>
<evidence type="ECO:0000256" key="1">
    <source>
        <dbReference type="ARBA" id="ARBA00022630"/>
    </source>
</evidence>
<feature type="binding site" evidence="4">
    <location>
        <begin position="227"/>
        <end position="231"/>
    </location>
    <ligand>
        <name>FAD</name>
        <dbReference type="ChEBI" id="CHEBI:57692"/>
    </ligand>
</feature>
<dbReference type="Pfam" id="PF00875">
    <property type="entry name" value="DNA_photolyase"/>
    <property type="match status" value="1"/>
</dbReference>
<evidence type="ECO:0000256" key="5">
    <source>
        <dbReference type="RuleBase" id="RU004182"/>
    </source>
</evidence>
<dbReference type="InterPro" id="IPR002081">
    <property type="entry name" value="Cryptochrome/DNA_photolyase_1"/>
</dbReference>
<dbReference type="PRINTS" id="PR00147">
    <property type="entry name" value="DNAPHOTLYASE"/>
</dbReference>
<sequence length="455" mass="50666">MTVIWWARRDLRLADNPALQAAAASGDVLAVFVLDPQLLRSADRPRDAWLAANVLDLDQQLDGRLCLCSGAPEQVLLELAERVGATEVHVARETTPFGRRRDRLVSTALAKIGVDWIETGSPYAVTPGRITKSDGTAYRVFAAFERAWREHHWPRPAQLKSSPSWTKPPRSARSGPARSLLAELTQSCSITLPPAGEGAARMRWEHFLTHDLTGYAVGRDRADVDATSRVSPYLKVGAIHPRTLLADLASIAGQDAAKFASELAWRDFYADVLYHQPHSAHADLTDALAHLTYTEPGEGFTAWQRGETGYPLVDAGMRQLLAEGWMHNRVRMVTASFLTKDLHIWWPHGAKHFMNHLIDADSASNTHGWQWVAGTGTDAAPYFRVFNPTAQAQKFDPNGAYIRKYIPELQHLPGASAITPWKHPDGHARGYPPPILDHAEERNIALHRYRSRQDH</sequence>
<keyword evidence="1 4" id="KW-0285">Flavoprotein</keyword>
<dbReference type="GO" id="GO:0071949">
    <property type="term" value="F:FAD binding"/>
    <property type="evidence" value="ECO:0007669"/>
    <property type="project" value="TreeGrafter"/>
</dbReference>
<proteinExistence type="inferred from homology"/>
<dbReference type="SUPFAM" id="SSF52425">
    <property type="entry name" value="Cryptochrome/photolyase, N-terminal domain"/>
    <property type="match status" value="1"/>
</dbReference>
<dbReference type="InterPro" id="IPR036155">
    <property type="entry name" value="Crypto/Photolyase_N_sf"/>
</dbReference>
<dbReference type="SUPFAM" id="SSF48173">
    <property type="entry name" value="Cryptochrome/photolyase FAD-binding domain"/>
    <property type="match status" value="1"/>
</dbReference>
<comment type="cofactor">
    <cofactor evidence="4">
        <name>FAD</name>
        <dbReference type="ChEBI" id="CHEBI:57692"/>
    </cofactor>
    <text evidence="4">Binds 1 FAD per subunit.</text>
</comment>
<feature type="binding site" evidence="4">
    <location>
        <position position="215"/>
    </location>
    <ligand>
        <name>FAD</name>
        <dbReference type="ChEBI" id="CHEBI:57692"/>
    </ligand>
</feature>
<gene>
    <name evidence="8" type="ORF">BKG76_18330</name>
</gene>
<keyword evidence="8" id="KW-0456">Lyase</keyword>
<evidence type="ECO:0000256" key="3">
    <source>
        <dbReference type="ARBA" id="ARBA00022991"/>
    </source>
</evidence>
<comment type="caution">
    <text evidence="8">The sequence shown here is derived from an EMBL/GenBank/DDBJ whole genome shotgun (WGS) entry which is preliminary data.</text>
</comment>
<dbReference type="InterPro" id="IPR014729">
    <property type="entry name" value="Rossmann-like_a/b/a_fold"/>
</dbReference>
<evidence type="ECO:0000313" key="8">
    <source>
        <dbReference type="EMBL" id="OHU22411.1"/>
    </source>
</evidence>
<keyword evidence="2 4" id="KW-0274">FAD</keyword>
<reference evidence="8 9" key="1">
    <citation type="submission" date="2016-10" db="EMBL/GenBank/DDBJ databases">
        <title>Evaluation of Human, Veterinary and Environmental Mycobacterium chelonae Isolates by Core Genome Phylogenomic Analysis, Targeted Gene Comparison, and Anti-microbial Susceptibility Patterns: A Tale of Mistaken Identities.</title>
        <authorList>
            <person name="Fogelson S.B."/>
            <person name="Camus A.C."/>
            <person name="Lorenz W."/>
            <person name="Vasireddy R."/>
            <person name="Vasireddy S."/>
            <person name="Smith T."/>
            <person name="Brown-Elliott B.A."/>
            <person name="Wallace R.J.Jr."/>
            <person name="Hasan N.A."/>
            <person name="Reischl U."/>
            <person name="Sanchez S."/>
        </authorList>
    </citation>
    <scope>NUCLEOTIDE SEQUENCE [LARGE SCALE GENOMIC DNA]</scope>
    <source>
        <strain evidence="8 9">1559</strain>
    </source>
</reference>
<feature type="binding site" evidence="4">
    <location>
        <begin position="359"/>
        <end position="361"/>
    </location>
    <ligand>
        <name>FAD</name>
        <dbReference type="ChEBI" id="CHEBI:57692"/>
    </ligand>
</feature>
<comment type="similarity">
    <text evidence="5">Belongs to the DNA photolyase family.</text>
</comment>
<feature type="region of interest" description="Disordered" evidence="6">
    <location>
        <begin position="155"/>
        <end position="177"/>
    </location>
</feature>
<dbReference type="GO" id="GO:0006950">
    <property type="term" value="P:response to stress"/>
    <property type="evidence" value="ECO:0007669"/>
    <property type="project" value="UniProtKB-ARBA"/>
</dbReference>
<dbReference type="RefSeq" id="WP_070938851.1">
    <property type="nucleotide sequence ID" value="NZ_MLIK01000019.1"/>
</dbReference>
<dbReference type="InterPro" id="IPR006050">
    <property type="entry name" value="DNA_photolyase_N"/>
</dbReference>
<dbReference type="PANTHER" id="PTHR11455">
    <property type="entry name" value="CRYPTOCHROME"/>
    <property type="match status" value="1"/>
</dbReference>
<dbReference type="PROSITE" id="PS51645">
    <property type="entry name" value="PHR_CRY_ALPHA_BETA"/>
    <property type="match status" value="1"/>
</dbReference>
<dbReference type="OrthoDB" id="9772484at2"/>
<dbReference type="GO" id="GO:0006139">
    <property type="term" value="P:nucleobase-containing compound metabolic process"/>
    <property type="evidence" value="ECO:0007669"/>
    <property type="project" value="UniProtKB-ARBA"/>
</dbReference>
<dbReference type="InterPro" id="IPR018394">
    <property type="entry name" value="DNA_photolyase_1_CS_C"/>
</dbReference>
<evidence type="ECO:0000256" key="6">
    <source>
        <dbReference type="SAM" id="MobiDB-lite"/>
    </source>
</evidence>
<dbReference type="GO" id="GO:0003677">
    <property type="term" value="F:DNA binding"/>
    <property type="evidence" value="ECO:0007669"/>
    <property type="project" value="TreeGrafter"/>
</dbReference>
<feature type="domain" description="Photolyase/cryptochrome alpha/beta" evidence="7">
    <location>
        <begin position="1"/>
        <end position="124"/>
    </location>
</feature>
<dbReference type="STRING" id="948102.BKG76_18330"/>
<dbReference type="EMBL" id="MLIK01000019">
    <property type="protein sequence ID" value="OHU22411.1"/>
    <property type="molecule type" value="Genomic_DNA"/>
</dbReference>
<dbReference type="Proteomes" id="UP000179616">
    <property type="component" value="Unassembled WGS sequence"/>
</dbReference>
<dbReference type="InterPro" id="IPR005101">
    <property type="entry name" value="Cryptochr/Photolyase_FAD-bd"/>
</dbReference>
<evidence type="ECO:0000256" key="4">
    <source>
        <dbReference type="PIRSR" id="PIRSR602081-1"/>
    </source>
</evidence>
<dbReference type="AlphaFoldDB" id="A0A1S1L9N8"/>
<dbReference type="GO" id="GO:0003904">
    <property type="term" value="F:deoxyribodipyrimidine photo-lyase activity"/>
    <property type="evidence" value="ECO:0007669"/>
    <property type="project" value="TreeGrafter"/>
</dbReference>
<dbReference type="PANTHER" id="PTHR11455:SF9">
    <property type="entry name" value="CRYPTOCHROME CIRCADIAN CLOCK 5 ISOFORM X1"/>
    <property type="match status" value="1"/>
</dbReference>
<dbReference type="GO" id="GO:0009416">
    <property type="term" value="P:response to light stimulus"/>
    <property type="evidence" value="ECO:0007669"/>
    <property type="project" value="TreeGrafter"/>
</dbReference>
<dbReference type="PROSITE" id="PS00394">
    <property type="entry name" value="DNA_PHOTOLYASES_1_1"/>
    <property type="match status" value="1"/>
</dbReference>
<organism evidence="8 9">
    <name type="scientific">Mycobacteroides franklinii</name>
    <dbReference type="NCBI Taxonomy" id="948102"/>
    <lineage>
        <taxon>Bacteria</taxon>
        <taxon>Bacillati</taxon>
        <taxon>Actinomycetota</taxon>
        <taxon>Actinomycetes</taxon>
        <taxon>Mycobacteriales</taxon>
        <taxon>Mycobacteriaceae</taxon>
        <taxon>Mycobacteroides</taxon>
    </lineage>
</organism>
<dbReference type="GeneID" id="57168771"/>
<accession>A0A1S1L9N8</accession>
<protein>
    <submittedName>
        <fullName evidence="8">Deoxyribodipyrimidine photolyase</fullName>
    </submittedName>
</protein>
<keyword evidence="3 5" id="KW-0157">Chromophore</keyword>
<evidence type="ECO:0000256" key="2">
    <source>
        <dbReference type="ARBA" id="ARBA00022827"/>
    </source>
</evidence>
<name>A0A1S1L9N8_9MYCO</name>
<dbReference type="Gene3D" id="1.10.579.10">
    <property type="entry name" value="DNA Cyclobutane Dipyrimidine Photolyase, subunit A, domain 3"/>
    <property type="match status" value="1"/>
</dbReference>
<dbReference type="Gene3D" id="1.25.40.80">
    <property type="match status" value="1"/>
</dbReference>